<evidence type="ECO:0000313" key="2">
    <source>
        <dbReference type="EMBL" id="WWM71601.1"/>
    </source>
</evidence>
<sequence length="178" mass="19690">MPMLAAMLLAAAAPADPALFDRSGYRTSHYRAVVPSPPEGIRSLTDREAIALHRKGKGLFIDVMPAEGGTRLATGQWRLAEERRSISGARWFPEAGRSPLDPVIADWFRSGVAALRRNRPGAPLVVFCRADCWMSWNAARRLRSSGIRNIFWYGPGTDGWAENGQSLEVVRPFGEGRR</sequence>
<dbReference type="InterPro" id="IPR036873">
    <property type="entry name" value="Rhodanese-like_dom_sf"/>
</dbReference>
<dbReference type="SUPFAM" id="SSF52821">
    <property type="entry name" value="Rhodanese/Cell cycle control phosphatase"/>
    <property type="match status" value="1"/>
</dbReference>
<evidence type="ECO:0000313" key="3">
    <source>
        <dbReference type="Proteomes" id="UP001382935"/>
    </source>
</evidence>
<dbReference type="RefSeq" id="WP_338505076.1">
    <property type="nucleotide sequence ID" value="NZ_CP145607.1"/>
</dbReference>
<dbReference type="Gene3D" id="3.40.250.10">
    <property type="entry name" value="Rhodanese-like domain"/>
    <property type="match status" value="1"/>
</dbReference>
<protein>
    <submittedName>
        <fullName evidence="2">Rhodanese</fullName>
    </submittedName>
</protein>
<keyword evidence="3" id="KW-1185">Reference proteome</keyword>
<dbReference type="InterPro" id="IPR001763">
    <property type="entry name" value="Rhodanese-like_dom"/>
</dbReference>
<dbReference type="Proteomes" id="UP001382935">
    <property type="component" value="Chromosome"/>
</dbReference>
<reference evidence="2 3" key="1">
    <citation type="submission" date="2024-02" db="EMBL/GenBank/DDBJ databases">
        <title>Full genome sequence of Sphingomonas kaistensis.</title>
        <authorList>
            <person name="Poletto B.L."/>
            <person name="Silva G."/>
            <person name="Galante D."/>
            <person name="Campos K.R."/>
            <person name="Santos M.B.N."/>
            <person name="Sacchi C.T."/>
        </authorList>
    </citation>
    <scope>NUCLEOTIDE SEQUENCE [LARGE SCALE GENOMIC DNA]</scope>
    <source>
        <strain evidence="2 3">MA4R</strain>
    </source>
</reference>
<dbReference type="NCBIfam" id="TIGR03865">
    <property type="entry name" value="PQQ_CXXCW"/>
    <property type="match status" value="1"/>
</dbReference>
<feature type="domain" description="Rhodanese" evidence="1">
    <location>
        <begin position="108"/>
        <end position="169"/>
    </location>
</feature>
<evidence type="ECO:0000259" key="1">
    <source>
        <dbReference type="PROSITE" id="PS50206"/>
    </source>
</evidence>
<dbReference type="PROSITE" id="PS50206">
    <property type="entry name" value="RHODANESE_3"/>
    <property type="match status" value="1"/>
</dbReference>
<gene>
    <name evidence="2" type="ORF">V6R86_13205</name>
</gene>
<dbReference type="EMBL" id="CP145607">
    <property type="protein sequence ID" value="WWM71601.1"/>
    <property type="molecule type" value="Genomic_DNA"/>
</dbReference>
<dbReference type="InterPro" id="IPR022376">
    <property type="entry name" value="PQQ_CXXCW"/>
</dbReference>
<organism evidence="2 3">
    <name type="scientific">Sphingomonas kaistensis</name>
    <dbReference type="NCBI Taxonomy" id="298708"/>
    <lineage>
        <taxon>Bacteria</taxon>
        <taxon>Pseudomonadati</taxon>
        <taxon>Pseudomonadota</taxon>
        <taxon>Alphaproteobacteria</taxon>
        <taxon>Sphingomonadales</taxon>
        <taxon>Sphingomonadaceae</taxon>
        <taxon>Sphingomonas</taxon>
    </lineage>
</organism>
<proteinExistence type="predicted"/>
<accession>A0ABZ2G3B9</accession>
<name>A0ABZ2G3B9_9SPHN</name>